<dbReference type="AlphaFoldDB" id="A0AAV3Q500"/>
<feature type="transmembrane region" description="Helical" evidence="2">
    <location>
        <begin position="180"/>
        <end position="203"/>
    </location>
</feature>
<feature type="compositionally biased region" description="Basic and acidic residues" evidence="1">
    <location>
        <begin position="90"/>
        <end position="100"/>
    </location>
</feature>
<feature type="compositionally biased region" description="Basic and acidic residues" evidence="1">
    <location>
        <begin position="30"/>
        <end position="43"/>
    </location>
</feature>
<keyword evidence="2" id="KW-0472">Membrane</keyword>
<evidence type="ECO:0000256" key="2">
    <source>
        <dbReference type="SAM" id="Phobius"/>
    </source>
</evidence>
<accession>A0AAV3Q500</accession>
<organism evidence="3 4">
    <name type="scientific">Lithospermum erythrorhizon</name>
    <name type="common">Purple gromwell</name>
    <name type="synonym">Lithospermum officinale var. erythrorhizon</name>
    <dbReference type="NCBI Taxonomy" id="34254"/>
    <lineage>
        <taxon>Eukaryota</taxon>
        <taxon>Viridiplantae</taxon>
        <taxon>Streptophyta</taxon>
        <taxon>Embryophyta</taxon>
        <taxon>Tracheophyta</taxon>
        <taxon>Spermatophyta</taxon>
        <taxon>Magnoliopsida</taxon>
        <taxon>eudicotyledons</taxon>
        <taxon>Gunneridae</taxon>
        <taxon>Pentapetalae</taxon>
        <taxon>asterids</taxon>
        <taxon>lamiids</taxon>
        <taxon>Boraginales</taxon>
        <taxon>Boraginaceae</taxon>
        <taxon>Boraginoideae</taxon>
        <taxon>Lithospermeae</taxon>
        <taxon>Lithospermum</taxon>
    </lineage>
</organism>
<feature type="compositionally biased region" description="Basic and acidic residues" evidence="1">
    <location>
        <begin position="53"/>
        <end position="64"/>
    </location>
</feature>
<gene>
    <name evidence="3" type="ORF">LIER_16010</name>
</gene>
<dbReference type="EMBL" id="BAABME010003538">
    <property type="protein sequence ID" value="GAA0159169.1"/>
    <property type="molecule type" value="Genomic_DNA"/>
</dbReference>
<evidence type="ECO:0000313" key="4">
    <source>
        <dbReference type="Proteomes" id="UP001454036"/>
    </source>
</evidence>
<feature type="region of interest" description="Disordered" evidence="1">
    <location>
        <begin position="30"/>
        <end position="100"/>
    </location>
</feature>
<evidence type="ECO:0000313" key="3">
    <source>
        <dbReference type="EMBL" id="GAA0159169.1"/>
    </source>
</evidence>
<comment type="caution">
    <text evidence="3">The sequence shown here is derived from an EMBL/GenBank/DDBJ whole genome shotgun (WGS) entry which is preliminary data.</text>
</comment>
<evidence type="ECO:0000256" key="1">
    <source>
        <dbReference type="SAM" id="MobiDB-lite"/>
    </source>
</evidence>
<protein>
    <submittedName>
        <fullName evidence="3">Uncharacterized protein</fullName>
    </submittedName>
</protein>
<dbReference type="Proteomes" id="UP001454036">
    <property type="component" value="Unassembled WGS sequence"/>
</dbReference>
<name>A0AAV3Q500_LITER</name>
<sequence>MEGRAQTLETAALMDDRHVPVEEQAKLIEVASKNDKNVSKEKGAQSTDMPLMGDRHVSMEERAQPTDIPLMEDRHVSKKERAQPTEASSMDDRHASMGERARPTDLPLNVASTDGLRDADISFNQWTEPNHHPKGGKEKETFVVRMPRDQVYRVPPPEHAKIVENYKNIPKEKKGCKVSLCCWVLIALAILGIAIGIIVAIIAL</sequence>
<keyword evidence="4" id="KW-1185">Reference proteome</keyword>
<keyword evidence="2" id="KW-1133">Transmembrane helix</keyword>
<reference evidence="3 4" key="1">
    <citation type="submission" date="2024-01" db="EMBL/GenBank/DDBJ databases">
        <title>The complete chloroplast genome sequence of Lithospermum erythrorhizon: insights into the phylogenetic relationship among Boraginaceae species and the maternal lineages of purple gromwells.</title>
        <authorList>
            <person name="Okada T."/>
            <person name="Watanabe K."/>
        </authorList>
    </citation>
    <scope>NUCLEOTIDE SEQUENCE [LARGE SCALE GENOMIC DNA]</scope>
</reference>
<keyword evidence="2" id="KW-0812">Transmembrane</keyword>
<proteinExistence type="predicted"/>
<feature type="compositionally biased region" description="Basic and acidic residues" evidence="1">
    <location>
        <begin position="71"/>
        <end position="83"/>
    </location>
</feature>